<proteinExistence type="predicted"/>
<gene>
    <name evidence="1" type="ORF">H9761_16575</name>
</gene>
<evidence type="ECO:0000313" key="1">
    <source>
        <dbReference type="EMBL" id="HJC25291.1"/>
    </source>
</evidence>
<sequence>MKIVVIDGQGGRMGALLCEKIRKAQKDLPSDTLLCAIGTNSAATAAMLKAGADCAATGENPVLVACRDADFIIGPLGILAADSLMGEVTPVMAVAVGSSAAQKLLLPVNRCNHHVVGVQDYSMSRLTDEAVQELLSFF</sequence>
<accession>A0A9D2SSI8</accession>
<dbReference type="AlphaFoldDB" id="A0A9D2SSI8"/>
<comment type="caution">
    <text evidence="1">The sequence shown here is derived from an EMBL/GenBank/DDBJ whole genome shotgun (WGS) entry which is preliminary data.</text>
</comment>
<reference evidence="1" key="1">
    <citation type="journal article" date="2021" name="PeerJ">
        <title>Extensive microbial diversity within the chicken gut microbiome revealed by metagenomics and culture.</title>
        <authorList>
            <person name="Gilroy R."/>
            <person name="Ravi A."/>
            <person name="Getino M."/>
            <person name="Pursley I."/>
            <person name="Horton D.L."/>
            <person name="Alikhan N.F."/>
            <person name="Baker D."/>
            <person name="Gharbi K."/>
            <person name="Hall N."/>
            <person name="Watson M."/>
            <person name="Adriaenssens E.M."/>
            <person name="Foster-Nyarko E."/>
            <person name="Jarju S."/>
            <person name="Secka A."/>
            <person name="Antonio M."/>
            <person name="Oren A."/>
            <person name="Chaudhuri R.R."/>
            <person name="La Ragione R."/>
            <person name="Hildebrand F."/>
            <person name="Pallen M.J."/>
        </authorList>
    </citation>
    <scope>NUCLEOTIDE SEQUENCE</scope>
    <source>
        <strain evidence="1">USAMLcec2-132</strain>
    </source>
</reference>
<reference evidence="1" key="2">
    <citation type="submission" date="2021-04" db="EMBL/GenBank/DDBJ databases">
        <authorList>
            <person name="Gilroy R."/>
        </authorList>
    </citation>
    <scope>NUCLEOTIDE SEQUENCE</scope>
    <source>
        <strain evidence="1">USAMLcec2-132</strain>
    </source>
</reference>
<name>A0A9D2SSI8_9FIRM</name>
<dbReference type="Pfam" id="PF12953">
    <property type="entry name" value="DUF3842"/>
    <property type="match status" value="1"/>
</dbReference>
<dbReference type="InterPro" id="IPR024208">
    <property type="entry name" value="DUF3842"/>
</dbReference>
<evidence type="ECO:0000313" key="2">
    <source>
        <dbReference type="Proteomes" id="UP000823891"/>
    </source>
</evidence>
<dbReference type="Proteomes" id="UP000823891">
    <property type="component" value="Unassembled WGS sequence"/>
</dbReference>
<protein>
    <submittedName>
        <fullName evidence="1">DUF3842 family protein</fullName>
    </submittedName>
</protein>
<dbReference type="EMBL" id="DWWS01000060">
    <property type="protein sequence ID" value="HJC25291.1"/>
    <property type="molecule type" value="Genomic_DNA"/>
</dbReference>
<organism evidence="1 2">
    <name type="scientific">Candidatus Eisenbergiella merdavium</name>
    <dbReference type="NCBI Taxonomy" id="2838551"/>
    <lineage>
        <taxon>Bacteria</taxon>
        <taxon>Bacillati</taxon>
        <taxon>Bacillota</taxon>
        <taxon>Clostridia</taxon>
        <taxon>Lachnospirales</taxon>
        <taxon>Lachnospiraceae</taxon>
        <taxon>Eisenbergiella</taxon>
    </lineage>
</organism>